<evidence type="ECO:0000313" key="2">
    <source>
        <dbReference type="EMBL" id="MPC67930.1"/>
    </source>
</evidence>
<protein>
    <submittedName>
        <fullName evidence="2">Uncharacterized protein</fullName>
    </submittedName>
</protein>
<dbReference type="Proteomes" id="UP000324222">
    <property type="component" value="Unassembled WGS sequence"/>
</dbReference>
<dbReference type="AlphaFoldDB" id="A0A5B7H731"/>
<sequence length="79" mass="8684">MLTRLPGNALVPSPLFVPADAAGREEEVVRGGRGRHRGCLSRVPAKPLSLRRRTASETEERTQHPATWEETEDYAASMG</sequence>
<reference evidence="2 3" key="1">
    <citation type="submission" date="2019-05" db="EMBL/GenBank/DDBJ databases">
        <title>Another draft genome of Portunus trituberculatus and its Hox gene families provides insights of decapod evolution.</title>
        <authorList>
            <person name="Jeong J.-H."/>
            <person name="Song I."/>
            <person name="Kim S."/>
            <person name="Choi T."/>
            <person name="Kim D."/>
            <person name="Ryu S."/>
            <person name="Kim W."/>
        </authorList>
    </citation>
    <scope>NUCLEOTIDE SEQUENCE [LARGE SCALE GENOMIC DNA]</scope>
    <source>
        <tissue evidence="2">Muscle</tissue>
    </source>
</reference>
<comment type="caution">
    <text evidence="2">The sequence shown here is derived from an EMBL/GenBank/DDBJ whole genome shotgun (WGS) entry which is preliminary data.</text>
</comment>
<evidence type="ECO:0000256" key="1">
    <source>
        <dbReference type="SAM" id="MobiDB-lite"/>
    </source>
</evidence>
<proteinExistence type="predicted"/>
<name>A0A5B7H731_PORTR</name>
<feature type="compositionally biased region" description="Basic and acidic residues" evidence="1">
    <location>
        <begin position="54"/>
        <end position="63"/>
    </location>
</feature>
<feature type="region of interest" description="Disordered" evidence="1">
    <location>
        <begin position="49"/>
        <end position="79"/>
    </location>
</feature>
<evidence type="ECO:0000313" key="3">
    <source>
        <dbReference type="Proteomes" id="UP000324222"/>
    </source>
</evidence>
<dbReference type="EMBL" id="VSRR010026987">
    <property type="protein sequence ID" value="MPC67930.1"/>
    <property type="molecule type" value="Genomic_DNA"/>
</dbReference>
<keyword evidence="3" id="KW-1185">Reference proteome</keyword>
<organism evidence="2 3">
    <name type="scientific">Portunus trituberculatus</name>
    <name type="common">Swimming crab</name>
    <name type="synonym">Neptunus trituberculatus</name>
    <dbReference type="NCBI Taxonomy" id="210409"/>
    <lineage>
        <taxon>Eukaryota</taxon>
        <taxon>Metazoa</taxon>
        <taxon>Ecdysozoa</taxon>
        <taxon>Arthropoda</taxon>
        <taxon>Crustacea</taxon>
        <taxon>Multicrustacea</taxon>
        <taxon>Malacostraca</taxon>
        <taxon>Eumalacostraca</taxon>
        <taxon>Eucarida</taxon>
        <taxon>Decapoda</taxon>
        <taxon>Pleocyemata</taxon>
        <taxon>Brachyura</taxon>
        <taxon>Eubrachyura</taxon>
        <taxon>Portunoidea</taxon>
        <taxon>Portunidae</taxon>
        <taxon>Portuninae</taxon>
        <taxon>Portunus</taxon>
    </lineage>
</organism>
<gene>
    <name evidence="2" type="ORF">E2C01_062117</name>
</gene>
<accession>A0A5B7H731</accession>